<dbReference type="EC" id="6.4.1.1" evidence="5"/>
<dbReference type="InterPro" id="IPR003379">
    <property type="entry name" value="Carboxylase_cons_dom"/>
</dbReference>
<dbReference type="InterPro" id="IPR005481">
    <property type="entry name" value="BC-like_N"/>
</dbReference>
<evidence type="ECO:0000256" key="10">
    <source>
        <dbReference type="ARBA" id="ARBA00022801"/>
    </source>
</evidence>
<keyword evidence="11 15" id="KW-0067">ATP-binding</keyword>
<dbReference type="CDD" id="cd06850">
    <property type="entry name" value="biotinyl_domain"/>
    <property type="match status" value="1"/>
</dbReference>
<dbReference type="PROSITE" id="PS00867">
    <property type="entry name" value="CPSASE_2"/>
    <property type="match status" value="1"/>
</dbReference>
<dbReference type="Gene3D" id="3.20.20.70">
    <property type="entry name" value="Aldolase class I"/>
    <property type="match status" value="1"/>
</dbReference>
<dbReference type="InterPro" id="IPR055268">
    <property type="entry name" value="PCB-like"/>
</dbReference>
<dbReference type="InterPro" id="IPR013785">
    <property type="entry name" value="Aldolase_TIM"/>
</dbReference>
<evidence type="ECO:0000256" key="6">
    <source>
        <dbReference type="ARBA" id="ARBA00022432"/>
    </source>
</evidence>
<keyword evidence="8" id="KW-0479">Metal-binding</keyword>
<dbReference type="SUPFAM" id="SSF56059">
    <property type="entry name" value="Glutathione synthetase ATP-binding domain-like"/>
    <property type="match status" value="1"/>
</dbReference>
<dbReference type="GO" id="GO:0004736">
    <property type="term" value="F:pyruvate carboxylase activity"/>
    <property type="evidence" value="ECO:0007669"/>
    <property type="project" value="UniProtKB-EC"/>
</dbReference>
<evidence type="ECO:0000259" key="18">
    <source>
        <dbReference type="PROSITE" id="PS50979"/>
    </source>
</evidence>
<dbReference type="SUPFAM" id="SSF89000">
    <property type="entry name" value="post-HMGL domain-like"/>
    <property type="match status" value="1"/>
</dbReference>
<dbReference type="InterPro" id="IPR011764">
    <property type="entry name" value="Biotin_carboxylation_dom"/>
</dbReference>
<dbReference type="Gene3D" id="2.40.50.100">
    <property type="match status" value="1"/>
</dbReference>
<dbReference type="InterPro" id="IPR019826">
    <property type="entry name" value="Carboxylesterase_B_AS"/>
</dbReference>
<keyword evidence="20" id="KW-0670">Pyruvate</keyword>
<dbReference type="FunFam" id="2.40.50.100:FF:000003">
    <property type="entry name" value="Acetyl-CoA carboxylase biotin carboxyl carrier protein"/>
    <property type="match status" value="1"/>
</dbReference>
<evidence type="ECO:0000256" key="1">
    <source>
        <dbReference type="ARBA" id="ARBA00001953"/>
    </source>
</evidence>
<evidence type="ECO:0000259" key="19">
    <source>
        <dbReference type="PROSITE" id="PS50991"/>
    </source>
</evidence>
<dbReference type="GO" id="GO:0046872">
    <property type="term" value="F:metal ion binding"/>
    <property type="evidence" value="ECO:0007669"/>
    <property type="project" value="UniProtKB-KW"/>
</dbReference>
<dbReference type="PROSITE" id="PS50968">
    <property type="entry name" value="BIOTINYL_LIPOYL"/>
    <property type="match status" value="1"/>
</dbReference>
<evidence type="ECO:0000256" key="13">
    <source>
        <dbReference type="ARBA" id="ARBA00023268"/>
    </source>
</evidence>
<gene>
    <name evidence="20" type="primary">pyr1</name>
    <name evidence="20" type="ORF">PISL3812_05026</name>
</gene>
<accession>A0A0U1LX99</accession>
<dbReference type="InterPro" id="IPR000089">
    <property type="entry name" value="Biotin_lipoyl"/>
</dbReference>
<proteinExistence type="inferred from homology"/>
<sequence length="1769" mass="195268">MATDVSNLREEAIDDSELTDDTFHADSVHHRLRANSTIMHFQKILVANRGEIPIRIFRTAHELSLQTVAVYSWEDRLSMHRQKADEAYIIGKRGQYTPVGAYLAGDEIIKIALEHGVQLIHPGYGFLSENAEFARNVEKAGLVFVGPTPDTIDSLGDKVSARQLAIKCEVPVVPGTPGPVEKFEDAKAFTDTYGFPIIIKAAFGGGGRGMRVVRDQESLKDSFERATSEARSAFGNGTVFIERFLDKPKHIEVQLLGDNQGNVVHLYERDCSVQRRHQKVVELAPAKDLPTDVRDKILADAVKLAKSVNYRNAGTAEFLVDQQNRYYFIEINPRIQVEHTITEEITGIDIVAAQIQIAAGATLEQLGLTQDRISTRGFAIQCRITTEDPAKNFSPDTGKIEVYRSAGGNGVRLDGGNGFAGAIITPHYDSMLVKCTCLGSTYEIARRKIIRALIEFRIRGVKTNIPFLGSLLSHPVFIDGTCWTTFIDDTPELFSLIGGQNRAQKLLAYLGDLAVNGSSIKGQIGEPKFKGQIIQPVLLDDAGKPIDVSKPATHGWKQILDQEGPEAFAKAIRANKGCLIMDTTWRDAHQSLLATRVRTVDLLGIARETSHAYSNAYSLECWGGATFDVAMRFLYEDPWDRLRKLRKAVPNIPFQMLLRGANGVAYSSLPDNAIYHFCKHAKKNGVDIFRIFDALNDVDQLEIGVKAVKAAGGVVEATMCYSGDMLNPSKKYNLEYYLTLVDKIVSMGTHVLGIKDMAGVLKPKAATLLIGAIRQKYPDLPIHVHTHDSAGTGVASMVACAQAGADAVDAATDSMSGMTSQPSVGAILASLEGSDFNPNLNVQHVRAIDGYWQQLRLLYSPFEAGLTGPDPEVYEHEIPGGQLTNLIFQASQLGLGAQWAETKKAYETANDLLGDIVKVTPTSKVVGDLAQFMVSNKLSAQDVIDRAEQLDFPGSVLEFLEGLMGQPYGGFPEPLRSKALRNRRKLDKRPGLYLEPLDLVKIKNDIKEKFGSATETDVASYAMYPKVFEDYRKFVQKYGDLSVLPTRFFLAKPELGEEFHVELEQGKVLILKLLAIGPLSEQTGQREVFYEVNGEVRQVTVDDNKAAVDNEARVKADPTDSSQVGAPMSGVVVEVRVHDGQEVKKGDPVAVLSAMKMEMVISAPHHGKVSSLSVKEGDSVDGQDLVCKIANLTAEKVYQLEAAAAAAAAAGYNIMDALVREPTVLSLGPHGYIQGLRLRESTTTATNTTTTPTSDLEKGLSSSGNASYLVRYFGGLRYALPPLPHRRRWGLARPLPDGYVYGTQANPGNCEGRTVPCPQLGLGEADEDCFRCNVWVPEGETPEGGWPVVFYIHGGFLQMGSPNDSNVARLLGETSLKCIFVAPAYRLAVLGFLSSRELMQEAAEAGEPSGNQGFWDQRMALEWTSKYIHFFGGNAANITVAGYSAGSYSVFHQLAHDLYKEQGIIRRVVMFSNGPGVQPKSAAGSQEQFDELLGALGIPLTTSAAEKLAVLRRTPAEKLIEASLSVTHHQYRPWNDGQFIPTQLFAHIDNGDFARRMLERNVRLMNGECRDEHFLYGTWHTPENSLESLRQRLEVDYPREACTALINLYYPDGKLPAECSDWQDAFGRIYADAQVHMLERGFVNALDRHGAGDLVFRYRIEYRVKCVPLPPHWGVTHSSDVAMWFWGNGMLLDEEEKRIVSAALIEPLARFVRGEQDVRWYDDSQGLIRQVRRLRPDGRVDVWHDEMFDRGVRVWEAVRRAQSAVTAKL</sequence>
<feature type="domain" description="Biotin carboxylation" evidence="18">
    <location>
        <begin position="40"/>
        <end position="492"/>
    </location>
</feature>
<dbReference type="SUPFAM" id="SSF51230">
    <property type="entry name" value="Single hybrid motif"/>
    <property type="match status" value="1"/>
</dbReference>
<evidence type="ECO:0000256" key="11">
    <source>
        <dbReference type="ARBA" id="ARBA00022840"/>
    </source>
</evidence>
<dbReference type="NCBIfam" id="TIGR01235">
    <property type="entry name" value="pyruv_carbox"/>
    <property type="match status" value="1"/>
</dbReference>
<dbReference type="InterPro" id="IPR011761">
    <property type="entry name" value="ATP-grasp"/>
</dbReference>
<evidence type="ECO:0000256" key="4">
    <source>
        <dbReference type="ARBA" id="ARBA00005964"/>
    </source>
</evidence>
<dbReference type="InterPro" id="IPR002018">
    <property type="entry name" value="CarbesteraseB"/>
</dbReference>
<dbReference type="Gene3D" id="3.40.50.1820">
    <property type="entry name" value="alpha/beta hydrolase"/>
    <property type="match status" value="1"/>
</dbReference>
<keyword evidence="12" id="KW-0092">Biotin</keyword>
<dbReference type="SUPFAM" id="SSF51569">
    <property type="entry name" value="Aldolase"/>
    <property type="match status" value="1"/>
</dbReference>
<dbReference type="PROSITE" id="PS00122">
    <property type="entry name" value="CARBOXYLESTERASE_B_1"/>
    <property type="match status" value="1"/>
</dbReference>
<dbReference type="NCBIfam" id="NF006761">
    <property type="entry name" value="PRK09282.1"/>
    <property type="match status" value="1"/>
</dbReference>
<comment type="similarity">
    <text evidence="4">Belongs to the type-B carboxylesterase/lipase family.</text>
</comment>
<evidence type="ECO:0000256" key="15">
    <source>
        <dbReference type="PROSITE-ProRule" id="PRU00409"/>
    </source>
</evidence>
<dbReference type="NCBIfam" id="NF009554">
    <property type="entry name" value="PRK12999.1"/>
    <property type="match status" value="1"/>
</dbReference>
<dbReference type="Proteomes" id="UP000054383">
    <property type="component" value="Unassembled WGS sequence"/>
</dbReference>
<feature type="domain" description="Pyruvate carboxyltransferase" evidence="19">
    <location>
        <begin position="578"/>
        <end position="846"/>
    </location>
</feature>
<dbReference type="PANTHER" id="PTHR43778:SF2">
    <property type="entry name" value="PYRUVATE CARBOXYLASE, MITOCHONDRIAL"/>
    <property type="match status" value="1"/>
</dbReference>
<dbReference type="GO" id="GO:0016787">
    <property type="term" value="F:hydrolase activity"/>
    <property type="evidence" value="ECO:0007669"/>
    <property type="project" value="UniProtKB-KW"/>
</dbReference>
<keyword evidence="13" id="KW-0511">Multifunctional enzyme</keyword>
<dbReference type="SUPFAM" id="SSF53474">
    <property type="entry name" value="alpha/beta-Hydrolases"/>
    <property type="match status" value="1"/>
</dbReference>
<dbReference type="Pfam" id="PF00289">
    <property type="entry name" value="Biotin_carb_N"/>
    <property type="match status" value="1"/>
</dbReference>
<dbReference type="FunFam" id="3.30.1490.20:FF:000018">
    <property type="entry name" value="Biotin carboxylase"/>
    <property type="match status" value="1"/>
</dbReference>
<dbReference type="GO" id="GO:0006094">
    <property type="term" value="P:gluconeogenesis"/>
    <property type="evidence" value="ECO:0007669"/>
    <property type="project" value="UniProtKB-UniPathway"/>
</dbReference>
<dbReference type="SUPFAM" id="SSF52440">
    <property type="entry name" value="PreATP-grasp domain"/>
    <property type="match status" value="1"/>
</dbReference>
<dbReference type="InterPro" id="IPR005479">
    <property type="entry name" value="CPAse_ATP-bd"/>
</dbReference>
<comment type="catalytic activity">
    <reaction evidence="14">
        <text>hydrogencarbonate + pyruvate + ATP = oxaloacetate + ADP + phosphate + H(+)</text>
        <dbReference type="Rhea" id="RHEA:20844"/>
        <dbReference type="ChEBI" id="CHEBI:15361"/>
        <dbReference type="ChEBI" id="CHEBI:15378"/>
        <dbReference type="ChEBI" id="CHEBI:16452"/>
        <dbReference type="ChEBI" id="CHEBI:17544"/>
        <dbReference type="ChEBI" id="CHEBI:30616"/>
        <dbReference type="ChEBI" id="CHEBI:43474"/>
        <dbReference type="ChEBI" id="CHEBI:456216"/>
        <dbReference type="EC" id="6.4.1.1"/>
    </reaction>
</comment>
<dbReference type="Pfam" id="PF02436">
    <property type="entry name" value="PYC_OADA"/>
    <property type="match status" value="1"/>
</dbReference>
<dbReference type="PROSITE" id="PS50975">
    <property type="entry name" value="ATP_GRASP"/>
    <property type="match status" value="1"/>
</dbReference>
<dbReference type="GO" id="GO:0005737">
    <property type="term" value="C:cytoplasm"/>
    <property type="evidence" value="ECO:0007669"/>
    <property type="project" value="TreeGrafter"/>
</dbReference>
<comment type="pathway">
    <text evidence="3">Carbohydrate biosynthesis; gluconeogenesis.</text>
</comment>
<keyword evidence="9 15" id="KW-0547">Nucleotide-binding</keyword>
<dbReference type="STRING" id="28573.A0A0U1LX99"/>
<keyword evidence="6" id="KW-0312">Gluconeogenesis</keyword>
<dbReference type="PROSITE" id="PS50979">
    <property type="entry name" value="BC"/>
    <property type="match status" value="1"/>
</dbReference>
<dbReference type="InterPro" id="IPR005930">
    <property type="entry name" value="Pyruv_COase"/>
</dbReference>
<dbReference type="ESTHER" id="talis-a0a0u1lx99">
    <property type="family name" value="Fungal_carboxylesterase_lipase"/>
</dbReference>
<dbReference type="SMART" id="SM00878">
    <property type="entry name" value="Biotin_carb_C"/>
    <property type="match status" value="1"/>
</dbReference>
<dbReference type="UniPathway" id="UPA00138"/>
<dbReference type="PROSITE" id="PS50991">
    <property type="entry name" value="PYR_CT"/>
    <property type="match status" value="1"/>
</dbReference>
<dbReference type="InterPro" id="IPR011053">
    <property type="entry name" value="Single_hybrid_motif"/>
</dbReference>
<name>A0A0U1LX99_TALIS</name>
<dbReference type="FunFam" id="3.40.50.20:FF:000010">
    <property type="entry name" value="Propionyl-CoA carboxylase subunit alpha"/>
    <property type="match status" value="1"/>
</dbReference>
<dbReference type="OrthoDB" id="196847at2759"/>
<evidence type="ECO:0000256" key="2">
    <source>
        <dbReference type="ARBA" id="ARBA00002380"/>
    </source>
</evidence>
<dbReference type="InterPro" id="IPR005482">
    <property type="entry name" value="Biotin_COase_C"/>
</dbReference>
<protein>
    <recommendedName>
        <fullName evidence="5">pyruvate carboxylase</fullName>
        <ecNumber evidence="5">6.4.1.1</ecNumber>
    </recommendedName>
</protein>
<dbReference type="Pfam" id="PF00135">
    <property type="entry name" value="COesterase"/>
    <property type="match status" value="1"/>
</dbReference>
<dbReference type="Pfam" id="PF00364">
    <property type="entry name" value="Biotin_lipoyl"/>
    <property type="match status" value="1"/>
</dbReference>
<evidence type="ECO:0000259" key="16">
    <source>
        <dbReference type="PROSITE" id="PS50968"/>
    </source>
</evidence>
<dbReference type="GO" id="GO:0005524">
    <property type="term" value="F:ATP binding"/>
    <property type="evidence" value="ECO:0007669"/>
    <property type="project" value="UniProtKB-UniRule"/>
</dbReference>
<keyword evidence="21" id="KW-1185">Reference proteome</keyword>
<comment type="function">
    <text evidence="2">Pyruvate carboxylase catalyzes a 2-step reaction, involving the ATP-dependent carboxylation of the covalently attached biotin in the first step and the transfer of the carboxyl group to pyruvate in the second.</text>
</comment>
<evidence type="ECO:0000256" key="8">
    <source>
        <dbReference type="ARBA" id="ARBA00022723"/>
    </source>
</evidence>
<keyword evidence="7" id="KW-0436">Ligase</keyword>
<feature type="domain" description="ATP-grasp" evidence="17">
    <location>
        <begin position="162"/>
        <end position="359"/>
    </location>
</feature>
<dbReference type="InterPro" id="IPR029058">
    <property type="entry name" value="AB_hydrolase_fold"/>
</dbReference>
<dbReference type="Pfam" id="PF02786">
    <property type="entry name" value="CPSase_L_D2"/>
    <property type="match status" value="1"/>
</dbReference>
<dbReference type="SUPFAM" id="SSF51246">
    <property type="entry name" value="Rudiment single hybrid motif"/>
    <property type="match status" value="1"/>
</dbReference>
<dbReference type="FunFam" id="3.30.470.20:FF:000012">
    <property type="entry name" value="Pyruvate carboxylase"/>
    <property type="match status" value="1"/>
</dbReference>
<evidence type="ECO:0000259" key="17">
    <source>
        <dbReference type="PROSITE" id="PS50975"/>
    </source>
</evidence>
<evidence type="ECO:0000256" key="14">
    <source>
        <dbReference type="ARBA" id="ARBA00049382"/>
    </source>
</evidence>
<dbReference type="InterPro" id="IPR016185">
    <property type="entry name" value="PreATP-grasp_dom_sf"/>
</dbReference>
<dbReference type="CDD" id="cd07937">
    <property type="entry name" value="DRE_TIM_PC_TC_5S"/>
    <property type="match status" value="1"/>
</dbReference>
<dbReference type="Pfam" id="PF02785">
    <property type="entry name" value="Biotin_carb_C"/>
    <property type="match status" value="1"/>
</dbReference>
<dbReference type="PANTHER" id="PTHR43778">
    <property type="entry name" value="PYRUVATE CARBOXYLASE"/>
    <property type="match status" value="1"/>
</dbReference>
<comment type="cofactor">
    <cofactor evidence="1">
        <name>biotin</name>
        <dbReference type="ChEBI" id="CHEBI:57586"/>
    </cofactor>
</comment>
<reference evidence="20 21" key="1">
    <citation type="submission" date="2015-04" db="EMBL/GenBank/DDBJ databases">
        <authorList>
            <person name="Syromyatnikov M.Y."/>
            <person name="Popov V.N."/>
        </authorList>
    </citation>
    <scope>NUCLEOTIDE SEQUENCE [LARGE SCALE GENOMIC DNA]</scope>
    <source>
        <strain evidence="20">WF-38-12</strain>
    </source>
</reference>
<dbReference type="PROSITE" id="PS00866">
    <property type="entry name" value="CPSASE_1"/>
    <property type="match status" value="1"/>
</dbReference>
<dbReference type="InterPro" id="IPR011054">
    <property type="entry name" value="Rudment_hybrid_motif"/>
</dbReference>
<dbReference type="OMA" id="GQHVFIE"/>
<dbReference type="InterPro" id="IPR001882">
    <property type="entry name" value="Biotin_BS"/>
</dbReference>
<evidence type="ECO:0000256" key="12">
    <source>
        <dbReference type="ARBA" id="ARBA00023267"/>
    </source>
</evidence>
<evidence type="ECO:0000256" key="9">
    <source>
        <dbReference type="ARBA" id="ARBA00022741"/>
    </source>
</evidence>
<dbReference type="InterPro" id="IPR000891">
    <property type="entry name" value="PYR_CT"/>
</dbReference>
<dbReference type="Pfam" id="PF00682">
    <property type="entry name" value="HMGL-like"/>
    <property type="match status" value="1"/>
</dbReference>
<evidence type="ECO:0000313" key="20">
    <source>
        <dbReference type="EMBL" id="CRG88003.1"/>
    </source>
</evidence>
<evidence type="ECO:0000313" key="21">
    <source>
        <dbReference type="Proteomes" id="UP000054383"/>
    </source>
</evidence>
<feature type="domain" description="Lipoyl-binding" evidence="16">
    <location>
        <begin position="1115"/>
        <end position="1190"/>
    </location>
</feature>
<dbReference type="PROSITE" id="PS00188">
    <property type="entry name" value="BIOTIN"/>
    <property type="match status" value="1"/>
</dbReference>
<evidence type="ECO:0000256" key="3">
    <source>
        <dbReference type="ARBA" id="ARBA00004742"/>
    </source>
</evidence>
<dbReference type="FunFam" id="3.20.20.70:FF:000033">
    <property type="entry name" value="Pyruvate carboxylase"/>
    <property type="match status" value="1"/>
</dbReference>
<evidence type="ECO:0000256" key="7">
    <source>
        <dbReference type="ARBA" id="ARBA00022598"/>
    </source>
</evidence>
<evidence type="ECO:0000256" key="5">
    <source>
        <dbReference type="ARBA" id="ARBA00013057"/>
    </source>
</evidence>
<dbReference type="EMBL" id="CVMT01000004">
    <property type="protein sequence ID" value="CRG88003.1"/>
    <property type="molecule type" value="Genomic_DNA"/>
</dbReference>
<keyword evidence="10" id="KW-0378">Hydrolase</keyword>
<organism evidence="20 21">
    <name type="scientific">Talaromyces islandicus</name>
    <name type="common">Penicillium islandicum</name>
    <dbReference type="NCBI Taxonomy" id="28573"/>
    <lineage>
        <taxon>Eukaryota</taxon>
        <taxon>Fungi</taxon>
        <taxon>Dikarya</taxon>
        <taxon>Ascomycota</taxon>
        <taxon>Pezizomycotina</taxon>
        <taxon>Eurotiomycetes</taxon>
        <taxon>Eurotiomycetidae</taxon>
        <taxon>Eurotiales</taxon>
        <taxon>Trichocomaceae</taxon>
        <taxon>Talaromyces</taxon>
        <taxon>Talaromyces sect. Islandici</taxon>
    </lineage>
</organism>
<dbReference type="Gene3D" id="3.30.470.20">
    <property type="entry name" value="ATP-grasp fold, B domain"/>
    <property type="match status" value="1"/>
</dbReference>